<accession>F4Q5J3</accession>
<dbReference type="OrthoDB" id="19861at2759"/>
<protein>
    <submittedName>
        <fullName evidence="1">Uncharacterized protein</fullName>
    </submittedName>
</protein>
<dbReference type="AlphaFoldDB" id="F4Q5J3"/>
<organism evidence="1 2">
    <name type="scientific">Cavenderia fasciculata</name>
    <name type="common">Slime mold</name>
    <name type="synonym">Dictyostelium fasciculatum</name>
    <dbReference type="NCBI Taxonomy" id="261658"/>
    <lineage>
        <taxon>Eukaryota</taxon>
        <taxon>Amoebozoa</taxon>
        <taxon>Evosea</taxon>
        <taxon>Eumycetozoa</taxon>
        <taxon>Dictyostelia</taxon>
        <taxon>Acytosteliales</taxon>
        <taxon>Cavenderiaceae</taxon>
        <taxon>Cavenderia</taxon>
    </lineage>
</organism>
<evidence type="ECO:0000313" key="2">
    <source>
        <dbReference type="Proteomes" id="UP000007797"/>
    </source>
</evidence>
<dbReference type="InterPro" id="IPR052980">
    <property type="entry name" value="Crinkler_effector"/>
</dbReference>
<dbReference type="EMBL" id="GL883021">
    <property type="protein sequence ID" value="EGG17252.1"/>
    <property type="molecule type" value="Genomic_DNA"/>
</dbReference>
<dbReference type="GeneID" id="14868949"/>
<name>F4Q5J3_CACFS</name>
<dbReference type="RefSeq" id="XP_004355736.1">
    <property type="nucleotide sequence ID" value="XM_004355683.1"/>
</dbReference>
<dbReference type="PANTHER" id="PTHR33129:SF1">
    <property type="entry name" value="ATP-BINDING PROTEIN"/>
    <property type="match status" value="1"/>
</dbReference>
<gene>
    <name evidence="1" type="ORF">DFA_08242</name>
</gene>
<dbReference type="Proteomes" id="UP000007797">
    <property type="component" value="Unassembled WGS sequence"/>
</dbReference>
<dbReference type="PANTHER" id="PTHR33129">
    <property type="entry name" value="PROTEIN KINASE DOMAIN-CONTAINING PROTEIN-RELATED"/>
    <property type="match status" value="1"/>
</dbReference>
<evidence type="ECO:0000313" key="1">
    <source>
        <dbReference type="EMBL" id="EGG17252.1"/>
    </source>
</evidence>
<dbReference type="KEGG" id="dfa:DFA_08242"/>
<reference evidence="2" key="1">
    <citation type="journal article" date="2011" name="Genome Res.">
        <title>Phylogeny-wide analysis of social amoeba genomes highlights ancient origins for complex intercellular communication.</title>
        <authorList>
            <person name="Heidel A.J."/>
            <person name="Lawal H.M."/>
            <person name="Felder M."/>
            <person name="Schilde C."/>
            <person name="Helps N.R."/>
            <person name="Tunggal B."/>
            <person name="Rivero F."/>
            <person name="John U."/>
            <person name="Schleicher M."/>
            <person name="Eichinger L."/>
            <person name="Platzer M."/>
            <person name="Noegel A.A."/>
            <person name="Schaap P."/>
            <person name="Gloeckner G."/>
        </authorList>
    </citation>
    <scope>NUCLEOTIDE SEQUENCE [LARGE SCALE GENOMIC DNA]</scope>
    <source>
        <strain evidence="2">SH3</strain>
    </source>
</reference>
<dbReference type="OMA" id="TTHDIRY"/>
<keyword evidence="2" id="KW-1185">Reference proteome</keyword>
<proteinExistence type="predicted"/>
<sequence>MVRKCYEQSYSMVAKMKVEREVFGVNITGDAGIGKSQWVSYLMYMLGRDDKIVIVLHSIHIDSNTAVLFRYIDGSPTVTESRDIIGILNEAGPEAWYLVDGVSPHPTKTFTVLLSSPSKDSVHKDFRASPTTHDIRYMPDWTFEEIVVANKACFHRDHEIIKDRFEKWGGIPRYVLQLATLQGHQRLLYRALAIESIRAVLGSAL</sequence>